<keyword evidence="6" id="KW-1185">Reference proteome</keyword>
<keyword evidence="1" id="KW-1015">Disulfide bond</keyword>
<proteinExistence type="predicted"/>
<dbReference type="OrthoDB" id="6344756at2759"/>
<gene>
    <name evidence="5" type="ORF">B7P43_G09324</name>
</gene>
<feature type="domain" description="CUB" evidence="4">
    <location>
        <begin position="100"/>
        <end position="218"/>
    </location>
</feature>
<sequence>MPVTPHVAALLLLCSVRAWPVFKTWLSVDSDGGDNGLTYYNRTSRVLNFFPVPMSVECLSDDGRRTGVCLNVYECRIQGGRASGPCALGFGVCCVFTATCGNDINNNMTYFISPTFPALSRDAAACSVQIKKIDSSISQLRLDFVHFNLGQPNRRTGVCDSDVFIMSGGVTQDLKLCGQNSGQHVYYDVENVNDSVNVIMNLTDNNLFRMWEIKVTQIEFNQRAPAGCRQYYQGSNGIIQTMNFADNGRHLADQDYTICMRQEEGMCSIAYEPCDENSFKIGPPVLSDPGSGDGVAGDSRECDDKIVMPCDSEELIMPEASGPGVCDLLHCGSSFCNQGEMPCRIESSVTPFNIRVQFGPGAREESPEDNLGMCLRYEQLPCYE</sequence>
<comment type="caution">
    <text evidence="5">The sequence shown here is derived from an EMBL/GenBank/DDBJ whole genome shotgun (WGS) entry which is preliminary data.</text>
</comment>
<dbReference type="AlphaFoldDB" id="A0A2J7RRR9"/>
<dbReference type="Gene3D" id="2.60.120.290">
    <property type="entry name" value="Spermadhesin, CUB domain"/>
    <property type="match status" value="1"/>
</dbReference>
<evidence type="ECO:0000313" key="5">
    <source>
        <dbReference type="EMBL" id="PNF43505.1"/>
    </source>
</evidence>
<dbReference type="Proteomes" id="UP000235965">
    <property type="component" value="Unassembled WGS sequence"/>
</dbReference>
<dbReference type="PROSITE" id="PS01180">
    <property type="entry name" value="CUB"/>
    <property type="match status" value="1"/>
</dbReference>
<keyword evidence="3" id="KW-0732">Signal</keyword>
<dbReference type="EMBL" id="NEVH01000599">
    <property type="protein sequence ID" value="PNF43505.1"/>
    <property type="molecule type" value="Genomic_DNA"/>
</dbReference>
<comment type="caution">
    <text evidence="2">Lacks conserved residue(s) required for the propagation of feature annotation.</text>
</comment>
<protein>
    <recommendedName>
        <fullName evidence="4">CUB domain-containing protein</fullName>
    </recommendedName>
</protein>
<evidence type="ECO:0000259" key="4">
    <source>
        <dbReference type="PROSITE" id="PS01180"/>
    </source>
</evidence>
<evidence type="ECO:0000313" key="6">
    <source>
        <dbReference type="Proteomes" id="UP000235965"/>
    </source>
</evidence>
<organism evidence="5 6">
    <name type="scientific">Cryptotermes secundus</name>
    <dbReference type="NCBI Taxonomy" id="105785"/>
    <lineage>
        <taxon>Eukaryota</taxon>
        <taxon>Metazoa</taxon>
        <taxon>Ecdysozoa</taxon>
        <taxon>Arthropoda</taxon>
        <taxon>Hexapoda</taxon>
        <taxon>Insecta</taxon>
        <taxon>Pterygota</taxon>
        <taxon>Neoptera</taxon>
        <taxon>Polyneoptera</taxon>
        <taxon>Dictyoptera</taxon>
        <taxon>Blattodea</taxon>
        <taxon>Blattoidea</taxon>
        <taxon>Termitoidae</taxon>
        <taxon>Kalotermitidae</taxon>
        <taxon>Cryptotermitinae</taxon>
        <taxon>Cryptotermes</taxon>
    </lineage>
</organism>
<evidence type="ECO:0000256" key="2">
    <source>
        <dbReference type="PROSITE-ProRule" id="PRU00059"/>
    </source>
</evidence>
<dbReference type="InParanoid" id="A0A2J7RRR9"/>
<reference evidence="5 6" key="1">
    <citation type="submission" date="2017-12" db="EMBL/GenBank/DDBJ databases">
        <title>Hemimetabolous genomes reveal molecular basis of termite eusociality.</title>
        <authorList>
            <person name="Harrison M.C."/>
            <person name="Jongepier E."/>
            <person name="Robertson H.M."/>
            <person name="Arning N."/>
            <person name="Bitard-Feildel T."/>
            <person name="Chao H."/>
            <person name="Childers C.P."/>
            <person name="Dinh H."/>
            <person name="Doddapaneni H."/>
            <person name="Dugan S."/>
            <person name="Gowin J."/>
            <person name="Greiner C."/>
            <person name="Han Y."/>
            <person name="Hu H."/>
            <person name="Hughes D.S.T."/>
            <person name="Huylmans A.-K."/>
            <person name="Kemena C."/>
            <person name="Kremer L.P.M."/>
            <person name="Lee S.L."/>
            <person name="Lopez-Ezquerra A."/>
            <person name="Mallet L."/>
            <person name="Monroy-Kuhn J.M."/>
            <person name="Moser A."/>
            <person name="Murali S.C."/>
            <person name="Muzny D.M."/>
            <person name="Otani S."/>
            <person name="Piulachs M.-D."/>
            <person name="Poelchau M."/>
            <person name="Qu J."/>
            <person name="Schaub F."/>
            <person name="Wada-Katsumata A."/>
            <person name="Worley K.C."/>
            <person name="Xie Q."/>
            <person name="Ylla G."/>
            <person name="Poulsen M."/>
            <person name="Gibbs R.A."/>
            <person name="Schal C."/>
            <person name="Richards S."/>
            <person name="Belles X."/>
            <person name="Korb J."/>
            <person name="Bornberg-Bauer E."/>
        </authorList>
    </citation>
    <scope>NUCLEOTIDE SEQUENCE [LARGE SCALE GENOMIC DNA]</scope>
    <source>
        <tissue evidence="5">Whole body</tissue>
    </source>
</reference>
<dbReference type="SUPFAM" id="SSF49854">
    <property type="entry name" value="Spermadhesin, CUB domain"/>
    <property type="match status" value="1"/>
</dbReference>
<dbReference type="PANTHER" id="PTHR33236">
    <property type="entry name" value="INTRAFLAGELLAR TRANSPORT PROTEIN 122 FAMILY PROTEIN-RELATED"/>
    <property type="match status" value="1"/>
</dbReference>
<evidence type="ECO:0000256" key="3">
    <source>
        <dbReference type="SAM" id="SignalP"/>
    </source>
</evidence>
<name>A0A2J7RRR9_9NEOP</name>
<dbReference type="PANTHER" id="PTHR33236:SF4">
    <property type="entry name" value="CUB DOMAIN-CONTAINING PROTEIN"/>
    <property type="match status" value="1"/>
</dbReference>
<evidence type="ECO:0000256" key="1">
    <source>
        <dbReference type="ARBA" id="ARBA00023157"/>
    </source>
</evidence>
<dbReference type="STRING" id="105785.A0A2J7RRR9"/>
<feature type="chain" id="PRO_5014400373" description="CUB domain-containing protein" evidence="3">
    <location>
        <begin position="19"/>
        <end position="384"/>
    </location>
</feature>
<dbReference type="Pfam" id="PF26080">
    <property type="entry name" value="CUB_animal"/>
    <property type="match status" value="1"/>
</dbReference>
<feature type="signal peptide" evidence="3">
    <location>
        <begin position="1"/>
        <end position="18"/>
    </location>
</feature>
<dbReference type="InterPro" id="IPR058698">
    <property type="entry name" value="CUB_metazoa"/>
</dbReference>
<dbReference type="Pfam" id="PF00431">
    <property type="entry name" value="CUB"/>
    <property type="match status" value="1"/>
</dbReference>
<dbReference type="InterPro" id="IPR035914">
    <property type="entry name" value="Sperma_CUB_dom_sf"/>
</dbReference>
<accession>A0A2J7RRR9</accession>
<dbReference type="InterPro" id="IPR000859">
    <property type="entry name" value="CUB_dom"/>
</dbReference>